<dbReference type="Proteomes" id="UP000515292">
    <property type="component" value="Chromosome"/>
</dbReference>
<dbReference type="SUPFAM" id="SSF51206">
    <property type="entry name" value="cAMP-binding domain-like"/>
    <property type="match status" value="1"/>
</dbReference>
<evidence type="ECO:0000256" key="1">
    <source>
        <dbReference type="ARBA" id="ARBA00023015"/>
    </source>
</evidence>
<organism evidence="5 6">
    <name type="scientific">Sandaracinobacteroides saxicola</name>
    <dbReference type="NCBI Taxonomy" id="2759707"/>
    <lineage>
        <taxon>Bacteria</taxon>
        <taxon>Pseudomonadati</taxon>
        <taxon>Pseudomonadota</taxon>
        <taxon>Alphaproteobacteria</taxon>
        <taxon>Sphingomonadales</taxon>
        <taxon>Sphingosinicellaceae</taxon>
        <taxon>Sandaracinobacteroides</taxon>
    </lineage>
</organism>
<dbReference type="InterPro" id="IPR014710">
    <property type="entry name" value="RmlC-like_jellyroll"/>
</dbReference>
<keyword evidence="1" id="KW-0805">Transcription regulation</keyword>
<dbReference type="KEGG" id="sand:H3309_08680"/>
<evidence type="ECO:0000313" key="5">
    <source>
        <dbReference type="EMBL" id="QMW21502.1"/>
    </source>
</evidence>
<dbReference type="InterPro" id="IPR018490">
    <property type="entry name" value="cNMP-bd_dom_sf"/>
</dbReference>
<evidence type="ECO:0000256" key="3">
    <source>
        <dbReference type="ARBA" id="ARBA00023163"/>
    </source>
</evidence>
<dbReference type="Gene3D" id="2.60.120.10">
    <property type="entry name" value="Jelly Rolls"/>
    <property type="match status" value="1"/>
</dbReference>
<keyword evidence="3" id="KW-0804">Transcription</keyword>
<proteinExistence type="predicted"/>
<dbReference type="SUPFAM" id="SSF46785">
    <property type="entry name" value="Winged helix' DNA-binding domain"/>
    <property type="match status" value="1"/>
</dbReference>
<dbReference type="Pfam" id="PF13545">
    <property type="entry name" value="HTH_Crp_2"/>
    <property type="match status" value="1"/>
</dbReference>
<name>A0A7G5IDR0_9SPHN</name>
<dbReference type="GO" id="GO:0006355">
    <property type="term" value="P:regulation of DNA-templated transcription"/>
    <property type="evidence" value="ECO:0007669"/>
    <property type="project" value="InterPro"/>
</dbReference>
<reference evidence="5 6" key="1">
    <citation type="submission" date="2020-07" db="EMBL/GenBank/DDBJ databases">
        <title>Complete genome sequence for Sandaracinobacter sp. M6.</title>
        <authorList>
            <person name="Tang Y."/>
            <person name="Liu Q."/>
            <person name="Guo Z."/>
            <person name="Lei P."/>
            <person name="Huang B."/>
        </authorList>
    </citation>
    <scope>NUCLEOTIDE SEQUENCE [LARGE SCALE GENOMIC DNA]</scope>
    <source>
        <strain evidence="5 6">M6</strain>
    </source>
</reference>
<protein>
    <submittedName>
        <fullName evidence="5">Crp/Fnr family transcriptional regulator</fullName>
    </submittedName>
</protein>
<dbReference type="InterPro" id="IPR012318">
    <property type="entry name" value="HTH_CRP"/>
</dbReference>
<keyword evidence="2" id="KW-0238">DNA-binding</keyword>
<evidence type="ECO:0000259" key="4">
    <source>
        <dbReference type="SMART" id="SM00419"/>
    </source>
</evidence>
<gene>
    <name evidence="5" type="ORF">H3309_08680</name>
</gene>
<accession>A0A7G5IDR0</accession>
<dbReference type="Gene3D" id="1.10.10.10">
    <property type="entry name" value="Winged helix-like DNA-binding domain superfamily/Winged helix DNA-binding domain"/>
    <property type="match status" value="1"/>
</dbReference>
<dbReference type="GO" id="GO:0003677">
    <property type="term" value="F:DNA binding"/>
    <property type="evidence" value="ECO:0007669"/>
    <property type="project" value="UniProtKB-KW"/>
</dbReference>
<sequence length="238" mass="25552">MSGEGSAAIEAAVDVVSRQGWLAACPAPFRLWMVERLEWRRYPAGSGITHAGDTEGALYCVGSGQMMFVSGISAADIGIGHFGLPGSWWGQAPVMNGKRMGSATAYGDSLFGALRRPALLARLAEHPAEWQCMMIGMTEIFTTTAGAHSDLLISSSVRRVAATILRLGGWRHRLFKVDPPASFLCTHEQLAGAAALSRNTVGKHIRAFEEAGLIDARYGSIAILDRRGLRAIVEREQG</sequence>
<feature type="domain" description="HTH crp-type" evidence="4">
    <location>
        <begin position="177"/>
        <end position="225"/>
    </location>
</feature>
<dbReference type="InterPro" id="IPR036390">
    <property type="entry name" value="WH_DNA-bd_sf"/>
</dbReference>
<evidence type="ECO:0000313" key="6">
    <source>
        <dbReference type="Proteomes" id="UP000515292"/>
    </source>
</evidence>
<keyword evidence="6" id="KW-1185">Reference proteome</keyword>
<dbReference type="SMART" id="SM00419">
    <property type="entry name" value="HTH_CRP"/>
    <property type="match status" value="1"/>
</dbReference>
<evidence type="ECO:0000256" key="2">
    <source>
        <dbReference type="ARBA" id="ARBA00023125"/>
    </source>
</evidence>
<dbReference type="RefSeq" id="WP_182294351.1">
    <property type="nucleotide sequence ID" value="NZ_CP059851.1"/>
</dbReference>
<dbReference type="InterPro" id="IPR036388">
    <property type="entry name" value="WH-like_DNA-bd_sf"/>
</dbReference>
<dbReference type="EMBL" id="CP059851">
    <property type="protein sequence ID" value="QMW21502.1"/>
    <property type="molecule type" value="Genomic_DNA"/>
</dbReference>
<dbReference type="CDD" id="cd00038">
    <property type="entry name" value="CAP_ED"/>
    <property type="match status" value="1"/>
</dbReference>
<dbReference type="AlphaFoldDB" id="A0A7G5IDR0"/>
<dbReference type="InterPro" id="IPR000595">
    <property type="entry name" value="cNMP-bd_dom"/>
</dbReference>